<evidence type="ECO:0000256" key="5">
    <source>
        <dbReference type="ARBA" id="ARBA00022989"/>
    </source>
</evidence>
<evidence type="ECO:0000256" key="7">
    <source>
        <dbReference type="SAM" id="Phobius"/>
    </source>
</evidence>
<proteinExistence type="inferred from homology"/>
<dbReference type="Pfam" id="PF01478">
    <property type="entry name" value="Peptidase_A24"/>
    <property type="match status" value="1"/>
</dbReference>
<feature type="transmembrane region" description="Helical" evidence="7">
    <location>
        <begin position="151"/>
        <end position="172"/>
    </location>
</feature>
<feature type="transmembrane region" description="Helical" evidence="7">
    <location>
        <begin position="100"/>
        <end position="119"/>
    </location>
</feature>
<feature type="transmembrane region" description="Helical" evidence="7">
    <location>
        <begin position="229"/>
        <end position="248"/>
    </location>
</feature>
<dbReference type="InterPro" id="IPR010627">
    <property type="entry name" value="Prepilin_pept_A24_N"/>
</dbReference>
<evidence type="ECO:0000259" key="8">
    <source>
        <dbReference type="Pfam" id="PF01478"/>
    </source>
</evidence>
<keyword evidence="6 7" id="KW-0472">Membrane</keyword>
<keyword evidence="3" id="KW-1003">Cell membrane</keyword>
<dbReference type="Gene3D" id="1.20.120.1220">
    <property type="match status" value="1"/>
</dbReference>
<evidence type="ECO:0000256" key="3">
    <source>
        <dbReference type="ARBA" id="ARBA00022475"/>
    </source>
</evidence>
<dbReference type="GO" id="GO:0004190">
    <property type="term" value="F:aspartic-type endopeptidase activity"/>
    <property type="evidence" value="ECO:0007669"/>
    <property type="project" value="InterPro"/>
</dbReference>
<dbReference type="PANTHER" id="PTHR30487:SF0">
    <property type="entry name" value="PREPILIN LEADER PEPTIDASE_N-METHYLTRANSFERASE-RELATED"/>
    <property type="match status" value="1"/>
</dbReference>
<name>A0A1F5GGM3_9BACT</name>
<gene>
    <name evidence="10" type="ORF">A3D81_00310</name>
</gene>
<organism evidence="10 11">
    <name type="scientific">Candidatus Curtissbacteria bacterium RIFCSPHIGHO2_02_FULL_40_17</name>
    <dbReference type="NCBI Taxonomy" id="1797715"/>
    <lineage>
        <taxon>Bacteria</taxon>
        <taxon>Candidatus Curtissiibacteriota</taxon>
    </lineage>
</organism>
<dbReference type="InterPro" id="IPR050882">
    <property type="entry name" value="Prepilin_peptidase/N-MTase"/>
</dbReference>
<comment type="subcellular location">
    <subcellularLocation>
        <location evidence="1">Cell membrane</location>
        <topology evidence="1">Multi-pass membrane protein</topology>
    </subcellularLocation>
</comment>
<feature type="domain" description="Prepilin peptidase A24 N-terminal" evidence="9">
    <location>
        <begin position="10"/>
        <end position="90"/>
    </location>
</feature>
<dbReference type="Pfam" id="PF06750">
    <property type="entry name" value="A24_N_bact"/>
    <property type="match status" value="1"/>
</dbReference>
<dbReference type="GO" id="GO:0005886">
    <property type="term" value="C:plasma membrane"/>
    <property type="evidence" value="ECO:0007669"/>
    <property type="project" value="UniProtKB-SubCell"/>
</dbReference>
<comment type="caution">
    <text evidence="10">The sequence shown here is derived from an EMBL/GenBank/DDBJ whole genome shotgun (WGS) entry which is preliminary data.</text>
</comment>
<feature type="transmembrane region" description="Helical" evidence="7">
    <location>
        <begin position="73"/>
        <end position="93"/>
    </location>
</feature>
<evidence type="ECO:0000256" key="6">
    <source>
        <dbReference type="ARBA" id="ARBA00023136"/>
    </source>
</evidence>
<evidence type="ECO:0000256" key="2">
    <source>
        <dbReference type="ARBA" id="ARBA00005801"/>
    </source>
</evidence>
<keyword evidence="5 7" id="KW-1133">Transmembrane helix</keyword>
<evidence type="ECO:0008006" key="12">
    <source>
        <dbReference type="Google" id="ProtNLM"/>
    </source>
</evidence>
<dbReference type="GO" id="GO:0006465">
    <property type="term" value="P:signal peptide processing"/>
    <property type="evidence" value="ECO:0007669"/>
    <property type="project" value="TreeGrafter"/>
</dbReference>
<dbReference type="PANTHER" id="PTHR30487">
    <property type="entry name" value="TYPE 4 PREPILIN-LIKE PROTEINS LEADER PEPTIDE-PROCESSING ENZYME"/>
    <property type="match status" value="1"/>
</dbReference>
<dbReference type="AlphaFoldDB" id="A0A1F5GGM3"/>
<evidence type="ECO:0000256" key="1">
    <source>
        <dbReference type="ARBA" id="ARBA00004651"/>
    </source>
</evidence>
<feature type="domain" description="Prepilin type IV endopeptidase peptidase" evidence="8">
    <location>
        <begin position="107"/>
        <end position="213"/>
    </location>
</feature>
<dbReference type="Proteomes" id="UP000178492">
    <property type="component" value="Unassembled WGS sequence"/>
</dbReference>
<feature type="transmembrane region" description="Helical" evidence="7">
    <location>
        <begin position="125"/>
        <end position="144"/>
    </location>
</feature>
<evidence type="ECO:0000259" key="9">
    <source>
        <dbReference type="Pfam" id="PF06750"/>
    </source>
</evidence>
<protein>
    <recommendedName>
        <fullName evidence="12">Prepilin peptidase</fullName>
    </recommendedName>
</protein>
<accession>A0A1F5GGM3</accession>
<feature type="transmembrane region" description="Helical" evidence="7">
    <location>
        <begin position="184"/>
        <end position="217"/>
    </location>
</feature>
<dbReference type="STRING" id="1797715.A3D81_00310"/>
<dbReference type="EMBL" id="MFBE01000025">
    <property type="protein sequence ID" value="OGD91018.1"/>
    <property type="molecule type" value="Genomic_DNA"/>
</dbReference>
<evidence type="ECO:0000256" key="4">
    <source>
        <dbReference type="ARBA" id="ARBA00022692"/>
    </source>
</evidence>
<keyword evidence="4 7" id="KW-0812">Transmembrane</keyword>
<evidence type="ECO:0000313" key="10">
    <source>
        <dbReference type="EMBL" id="OGD91018.1"/>
    </source>
</evidence>
<feature type="transmembrane region" description="Helical" evidence="7">
    <location>
        <begin position="43"/>
        <end position="61"/>
    </location>
</feature>
<feature type="transmembrane region" description="Helical" evidence="7">
    <location>
        <begin position="6"/>
        <end position="23"/>
    </location>
</feature>
<evidence type="ECO:0000313" key="11">
    <source>
        <dbReference type="Proteomes" id="UP000178492"/>
    </source>
</evidence>
<reference evidence="10 11" key="1">
    <citation type="journal article" date="2016" name="Nat. Commun.">
        <title>Thousands of microbial genomes shed light on interconnected biogeochemical processes in an aquifer system.</title>
        <authorList>
            <person name="Anantharaman K."/>
            <person name="Brown C.T."/>
            <person name="Hug L.A."/>
            <person name="Sharon I."/>
            <person name="Castelle C.J."/>
            <person name="Probst A.J."/>
            <person name="Thomas B.C."/>
            <person name="Singh A."/>
            <person name="Wilkins M.J."/>
            <person name="Karaoz U."/>
            <person name="Brodie E.L."/>
            <person name="Williams K.H."/>
            <person name="Hubbard S.S."/>
            <person name="Banfield J.F."/>
        </authorList>
    </citation>
    <scope>NUCLEOTIDE SEQUENCE [LARGE SCALE GENOMIC DNA]</scope>
</reference>
<comment type="similarity">
    <text evidence="2">Belongs to the peptidase A24 family.</text>
</comment>
<sequence length="258" mass="28277">MFFGVLIVFILGTAVGSFLNVVIDRVSRRESILGRSYCDHCKATLSTFDLIPILSFVSLGAKCRYCKKPISWQYPLVEALTGTLFVISFAVLASGNELSLLNLIYYFFLIAIAIIVGAVDLKFSLIPTSFVFLASLVALVYNFFIFSSGDFVSYVATAFGLALAFTVIVLVTRGRGMGEGDIVLAFLIGIVLGFKATLVAVFIAFLSGAIVSIILIILGRKKFGQTIPFAPFLLFGLITALFWAKPFLEWYLTQHLLI</sequence>
<dbReference type="InterPro" id="IPR000045">
    <property type="entry name" value="Prepilin_IV_endopep_pep"/>
</dbReference>